<evidence type="ECO:0000256" key="1">
    <source>
        <dbReference type="SAM" id="MobiDB-lite"/>
    </source>
</evidence>
<accession>A0ABR4MQT7</accession>
<name>A0ABR4MQT7_9PEZI</name>
<evidence type="ECO:0000313" key="2">
    <source>
        <dbReference type="EMBL" id="KAL2890627.1"/>
    </source>
</evidence>
<dbReference type="EMBL" id="JABSNW010000002">
    <property type="protein sequence ID" value="KAL2890627.1"/>
    <property type="molecule type" value="Genomic_DNA"/>
</dbReference>
<dbReference type="Proteomes" id="UP001610728">
    <property type="component" value="Unassembled WGS sequence"/>
</dbReference>
<protein>
    <submittedName>
        <fullName evidence="2">Uncharacterized protein</fullName>
    </submittedName>
</protein>
<feature type="compositionally biased region" description="Polar residues" evidence="1">
    <location>
        <begin position="27"/>
        <end position="36"/>
    </location>
</feature>
<proteinExistence type="predicted"/>
<dbReference type="RefSeq" id="XP_070861807.1">
    <property type="nucleotide sequence ID" value="XM_071006886.1"/>
</dbReference>
<feature type="compositionally biased region" description="Basic and acidic residues" evidence="1">
    <location>
        <begin position="1"/>
        <end position="11"/>
    </location>
</feature>
<keyword evidence="3" id="KW-1185">Reference proteome</keyword>
<dbReference type="GeneID" id="98116802"/>
<reference evidence="2 3" key="1">
    <citation type="submission" date="2020-05" db="EMBL/GenBank/DDBJ databases">
        <title>Ceratocystis lukuohia genome.</title>
        <authorList>
            <person name="Harrington T.C."/>
            <person name="Kim K."/>
            <person name="Mayers C.G."/>
        </authorList>
    </citation>
    <scope>NUCLEOTIDE SEQUENCE [LARGE SCALE GENOMIC DNA]</scope>
    <source>
        <strain evidence="2 3">C4212</strain>
    </source>
</reference>
<evidence type="ECO:0000313" key="3">
    <source>
        <dbReference type="Proteomes" id="UP001610728"/>
    </source>
</evidence>
<feature type="region of interest" description="Disordered" evidence="1">
    <location>
        <begin position="1"/>
        <end position="38"/>
    </location>
</feature>
<organism evidence="2 3">
    <name type="scientific">Ceratocystis lukuohia</name>
    <dbReference type="NCBI Taxonomy" id="2019550"/>
    <lineage>
        <taxon>Eukaryota</taxon>
        <taxon>Fungi</taxon>
        <taxon>Dikarya</taxon>
        <taxon>Ascomycota</taxon>
        <taxon>Pezizomycotina</taxon>
        <taxon>Sordariomycetes</taxon>
        <taxon>Hypocreomycetidae</taxon>
        <taxon>Microascales</taxon>
        <taxon>Ceratocystidaceae</taxon>
        <taxon>Ceratocystis</taxon>
    </lineage>
</organism>
<sequence length="325" mass="36607">MSGKDGQDSPETRAALFSQPSEMPGRQATTQMGSSLTKDESVKAARDMLVDEFGDWTVDDWRDLGGKYYLLRSSLILHGLYVPHHRTTSSIMNSIAVASRPVDKWTDDMMKQYAEIPTVFTGNSALQERLIKRKVPQDLWNAKQGKATKGTQDVRDEYRQGSTAMADKAEGNATSRSMEGVATVLEQELGLGVEQEKTGGTDFADFKYRPPSSRNNAYEIEQRKLIGVLEKAWPKENQYSGTMDTASLWLRFRSFVNKCNQLGLEEHYLHDALALTCMMAAGNVRDYCVELVLMTAATDWKSVMIQMGQRFESEGMKLARDNRWL</sequence>
<comment type="caution">
    <text evidence="2">The sequence shown here is derived from an EMBL/GenBank/DDBJ whole genome shotgun (WGS) entry which is preliminary data.</text>
</comment>
<gene>
    <name evidence="2" type="ORF">HOO65_021169</name>
</gene>